<feature type="transmembrane region" description="Helical" evidence="6">
    <location>
        <begin position="233"/>
        <end position="252"/>
    </location>
</feature>
<evidence type="ECO:0000256" key="4">
    <source>
        <dbReference type="ARBA" id="ARBA00022989"/>
    </source>
</evidence>
<feature type="transmembrane region" description="Helical" evidence="6">
    <location>
        <begin position="106"/>
        <end position="124"/>
    </location>
</feature>
<dbReference type="Gene3D" id="1.20.120.1780">
    <property type="entry name" value="UbiA prenyltransferase"/>
    <property type="match status" value="1"/>
</dbReference>
<dbReference type="InterPro" id="IPR050475">
    <property type="entry name" value="Prenyltransferase_related"/>
</dbReference>
<evidence type="ECO:0000256" key="6">
    <source>
        <dbReference type="SAM" id="Phobius"/>
    </source>
</evidence>
<accession>A0A1B1Y6X5</accession>
<dbReference type="Pfam" id="PF01040">
    <property type="entry name" value="UbiA"/>
    <property type="match status" value="1"/>
</dbReference>
<keyword evidence="4 6" id="KW-1133">Transmembrane helix</keyword>
<dbReference type="CDD" id="cd13961">
    <property type="entry name" value="PT_UbiA_DGGGPS"/>
    <property type="match status" value="1"/>
</dbReference>
<dbReference type="PANTHER" id="PTHR42723:SF1">
    <property type="entry name" value="CHLOROPHYLL SYNTHASE, CHLOROPLASTIC"/>
    <property type="match status" value="1"/>
</dbReference>
<feature type="transmembrane region" description="Helical" evidence="6">
    <location>
        <begin position="264"/>
        <end position="281"/>
    </location>
</feature>
<dbReference type="InterPro" id="IPR000537">
    <property type="entry name" value="UbiA_prenyltransferase"/>
</dbReference>
<keyword evidence="8" id="KW-1185">Reference proteome</keyword>
<protein>
    <recommendedName>
        <fullName evidence="9">Prenyltransferase</fullName>
    </recommendedName>
</protein>
<sequence length="282" mass="32295">MVSILQLIRWKNLVLISIGQIIIIWSLYSLEQFTLPAVFYIICTLCFAAGGNIINDYFDLIPDKINKPQKQIIGKIITPKKAFTLYIFINIIGLIIGTLICFLLQSITLYFYGIPVIILLYLYSKKLKGTPLLGNIIIASFTAFSMLFILMIIPSSPYQKGIIYLLSLFAFLLNFIREIIKDIEDIKGDKKALLKTLPILIGTKSTIKFVRIIILFTLMCFVMLLYITNQIPLKIYIFVTLILPLSNIFINLKNSKKKHDYSRISKNLKLIIAFGIFTILFT</sequence>
<reference evidence="7 8" key="1">
    <citation type="submission" date="2016-02" db="EMBL/GenBank/DDBJ databases">
        <authorList>
            <person name="Wen L."/>
            <person name="He K."/>
            <person name="Yang H."/>
        </authorList>
    </citation>
    <scope>NUCLEOTIDE SEQUENCE [LARGE SCALE GENOMIC DNA]</scope>
    <source>
        <strain evidence="7 8">CZ1127</strain>
    </source>
</reference>
<evidence type="ECO:0000256" key="1">
    <source>
        <dbReference type="ARBA" id="ARBA00004141"/>
    </source>
</evidence>
<evidence type="ECO:0000313" key="8">
    <source>
        <dbReference type="Proteomes" id="UP000092967"/>
    </source>
</evidence>
<feature type="transmembrane region" description="Helical" evidence="6">
    <location>
        <begin position="161"/>
        <end position="180"/>
    </location>
</feature>
<keyword evidence="2" id="KW-1003">Cell membrane</keyword>
<feature type="transmembrane region" description="Helical" evidence="6">
    <location>
        <begin position="136"/>
        <end position="155"/>
    </location>
</feature>
<dbReference type="Gene3D" id="1.10.357.140">
    <property type="entry name" value="UbiA prenyltransferase"/>
    <property type="match status" value="1"/>
</dbReference>
<feature type="transmembrane region" description="Helical" evidence="6">
    <location>
        <begin position="209"/>
        <end position="227"/>
    </location>
</feature>
<dbReference type="Proteomes" id="UP000092967">
    <property type="component" value="Chromosome"/>
</dbReference>
<name>A0A1B1Y6X5_9FLAO</name>
<dbReference type="AlphaFoldDB" id="A0A1B1Y6X5"/>
<feature type="transmembrane region" description="Helical" evidence="6">
    <location>
        <begin position="37"/>
        <end position="61"/>
    </location>
</feature>
<dbReference type="InterPro" id="IPR044878">
    <property type="entry name" value="UbiA_sf"/>
</dbReference>
<gene>
    <name evidence="7" type="ORF">AXE80_09480</name>
</gene>
<proteinExistence type="predicted"/>
<evidence type="ECO:0000313" key="7">
    <source>
        <dbReference type="EMBL" id="ANW96497.1"/>
    </source>
</evidence>
<feature type="transmembrane region" description="Helical" evidence="6">
    <location>
        <begin position="12"/>
        <end position="31"/>
    </location>
</feature>
<dbReference type="GO" id="GO:0016020">
    <property type="term" value="C:membrane"/>
    <property type="evidence" value="ECO:0007669"/>
    <property type="project" value="UniProtKB-SubCell"/>
</dbReference>
<dbReference type="GO" id="GO:0016765">
    <property type="term" value="F:transferase activity, transferring alkyl or aryl (other than methyl) groups"/>
    <property type="evidence" value="ECO:0007669"/>
    <property type="project" value="InterPro"/>
</dbReference>
<dbReference type="STRING" id="1790137.AXE80_09480"/>
<evidence type="ECO:0000256" key="5">
    <source>
        <dbReference type="ARBA" id="ARBA00023136"/>
    </source>
</evidence>
<evidence type="ECO:0008006" key="9">
    <source>
        <dbReference type="Google" id="ProtNLM"/>
    </source>
</evidence>
<feature type="transmembrane region" description="Helical" evidence="6">
    <location>
        <begin position="82"/>
        <end position="100"/>
    </location>
</feature>
<dbReference type="KEGG" id="wfu:AXE80_09480"/>
<dbReference type="PANTHER" id="PTHR42723">
    <property type="entry name" value="CHLOROPHYLL SYNTHASE"/>
    <property type="match status" value="1"/>
</dbReference>
<comment type="subcellular location">
    <subcellularLocation>
        <location evidence="1">Membrane</location>
        <topology evidence="1">Multi-pass membrane protein</topology>
    </subcellularLocation>
</comment>
<dbReference type="RefSeq" id="WP_068826686.1">
    <property type="nucleotide sequence ID" value="NZ_CP014224.1"/>
</dbReference>
<evidence type="ECO:0000256" key="3">
    <source>
        <dbReference type="ARBA" id="ARBA00022692"/>
    </source>
</evidence>
<keyword evidence="5 6" id="KW-0472">Membrane</keyword>
<dbReference type="EMBL" id="CP014224">
    <property type="protein sequence ID" value="ANW96497.1"/>
    <property type="molecule type" value="Genomic_DNA"/>
</dbReference>
<dbReference type="OrthoDB" id="9811562at2"/>
<evidence type="ECO:0000256" key="2">
    <source>
        <dbReference type="ARBA" id="ARBA00022475"/>
    </source>
</evidence>
<organism evidence="7 8">
    <name type="scientific">Wenyingzhuangia fucanilytica</name>
    <dbReference type="NCBI Taxonomy" id="1790137"/>
    <lineage>
        <taxon>Bacteria</taxon>
        <taxon>Pseudomonadati</taxon>
        <taxon>Bacteroidota</taxon>
        <taxon>Flavobacteriia</taxon>
        <taxon>Flavobacteriales</taxon>
        <taxon>Flavobacteriaceae</taxon>
        <taxon>Wenyingzhuangia</taxon>
    </lineage>
</organism>
<keyword evidence="3 6" id="KW-0812">Transmembrane</keyword>